<dbReference type="PANTHER" id="PTHR23514:SF13">
    <property type="entry name" value="INNER MEMBRANE PROTEIN YBJJ"/>
    <property type="match status" value="1"/>
</dbReference>
<gene>
    <name evidence="5" type="ORF">BST26_01235</name>
</gene>
<accession>A0A1X0DN87</accession>
<dbReference type="SUPFAM" id="SSF103473">
    <property type="entry name" value="MFS general substrate transporter"/>
    <property type="match status" value="1"/>
</dbReference>
<dbReference type="GO" id="GO:0016020">
    <property type="term" value="C:membrane"/>
    <property type="evidence" value="ECO:0007669"/>
    <property type="project" value="UniProtKB-SubCell"/>
</dbReference>
<evidence type="ECO:0000256" key="3">
    <source>
        <dbReference type="ARBA" id="ARBA00022989"/>
    </source>
</evidence>
<protein>
    <submittedName>
        <fullName evidence="5">MFS transporter</fullName>
    </submittedName>
</protein>
<keyword evidence="4" id="KW-0472">Membrane</keyword>
<dbReference type="EMBL" id="MVHS01000002">
    <property type="protein sequence ID" value="ORA73825.1"/>
    <property type="molecule type" value="Genomic_DNA"/>
</dbReference>
<dbReference type="PANTHER" id="PTHR23514">
    <property type="entry name" value="BYPASS OF STOP CODON PROTEIN 6"/>
    <property type="match status" value="1"/>
</dbReference>
<dbReference type="AlphaFoldDB" id="A0A1X0DN87"/>
<name>A0A1X0DN87_9MYCO</name>
<dbReference type="InterPro" id="IPR011701">
    <property type="entry name" value="MFS"/>
</dbReference>
<dbReference type="CDD" id="cd17393">
    <property type="entry name" value="MFS_MosC_like"/>
    <property type="match status" value="1"/>
</dbReference>
<dbReference type="InterPro" id="IPR051788">
    <property type="entry name" value="MFS_Transporter"/>
</dbReference>
<dbReference type="Gene3D" id="1.20.1250.20">
    <property type="entry name" value="MFS general substrate transporter like domains"/>
    <property type="match status" value="1"/>
</dbReference>
<evidence type="ECO:0000256" key="1">
    <source>
        <dbReference type="ARBA" id="ARBA00004141"/>
    </source>
</evidence>
<dbReference type="GO" id="GO:0022857">
    <property type="term" value="F:transmembrane transporter activity"/>
    <property type="evidence" value="ECO:0007669"/>
    <property type="project" value="InterPro"/>
</dbReference>
<evidence type="ECO:0000256" key="4">
    <source>
        <dbReference type="ARBA" id="ARBA00023136"/>
    </source>
</evidence>
<comment type="subcellular location">
    <subcellularLocation>
        <location evidence="1">Membrane</location>
        <topology evidence="1">Multi-pass membrane protein</topology>
    </subcellularLocation>
</comment>
<keyword evidence="2" id="KW-0812">Transmembrane</keyword>
<reference evidence="5 6" key="1">
    <citation type="submission" date="2016-12" db="EMBL/GenBank/DDBJ databases">
        <title>The new phylogeny of genus Mycobacterium.</title>
        <authorList>
            <person name="Tortoli E."/>
            <person name="Trovato A."/>
            <person name="Cirillo D.M."/>
        </authorList>
    </citation>
    <scope>NUCLEOTIDE SEQUENCE [LARGE SCALE GENOMIC DNA]</scope>
    <source>
        <strain evidence="5 6">DSM 45130</strain>
    </source>
</reference>
<evidence type="ECO:0000256" key="2">
    <source>
        <dbReference type="ARBA" id="ARBA00022692"/>
    </source>
</evidence>
<dbReference type="STRING" id="444597.BST26_01235"/>
<dbReference type="Pfam" id="PF07690">
    <property type="entry name" value="MFS_1"/>
    <property type="match status" value="1"/>
</dbReference>
<dbReference type="OrthoDB" id="151222at2"/>
<evidence type="ECO:0000313" key="5">
    <source>
        <dbReference type="EMBL" id="ORA73825.1"/>
    </source>
</evidence>
<comment type="caution">
    <text evidence="5">The sequence shown here is derived from an EMBL/GenBank/DDBJ whole genome shotgun (WGS) entry which is preliminary data.</text>
</comment>
<dbReference type="Proteomes" id="UP000192801">
    <property type="component" value="Unassembled WGS sequence"/>
</dbReference>
<keyword evidence="6" id="KW-1185">Reference proteome</keyword>
<keyword evidence="3" id="KW-1133">Transmembrane helix</keyword>
<dbReference type="InterPro" id="IPR036259">
    <property type="entry name" value="MFS_trans_sf"/>
</dbReference>
<organism evidence="5 6">
    <name type="scientific">Mycolicibacterium insubricum</name>
    <dbReference type="NCBI Taxonomy" id="444597"/>
    <lineage>
        <taxon>Bacteria</taxon>
        <taxon>Bacillati</taxon>
        <taxon>Actinomycetota</taxon>
        <taxon>Actinomycetes</taxon>
        <taxon>Mycobacteriales</taxon>
        <taxon>Mycobacteriaceae</taxon>
        <taxon>Mycolicibacterium</taxon>
    </lineage>
</organism>
<proteinExistence type="predicted"/>
<dbReference type="RefSeq" id="WP_083028996.1">
    <property type="nucleotide sequence ID" value="NZ_AP022618.1"/>
</dbReference>
<sequence>MTRPADRYRHARAATAVLFAVNGALFAGLLPRYPELKDDLGMTNTVLGLVVAAFPVGALLAGPTAAALIRRNGPGRVAVVTSVALSVLLLGAALAPSPGWLAAALLTAGAADAVTDVAQNSHGLAVQRHYGRSIINQLHATWSVGAVLGGLLAAGAMAVGMPRAVQLCIAAVAFGALSLAASRFLLSRAESLDSPADGAAAAGVRPGRVVVVALAALAALAIAGAVIEDAGSSWAAVYLNDDLGAPVQLAAFGYIALAGCQFLGRSAGDWAVDRFGEAVVVRAGGLLAAAGMGAALAFPGVVGTIAGFGMAGLGVATVAPAAFHGADNLPGLRPGTGLTVVTWLMRIGFLGSPPLVGVIADAAGLRVALLVVPVAGVVVAVCATVLGTTRYNALVPGRTRG</sequence>
<evidence type="ECO:0000313" key="6">
    <source>
        <dbReference type="Proteomes" id="UP000192801"/>
    </source>
</evidence>